<dbReference type="PRINTS" id="PR00247">
    <property type="entry name" value="GPCRCAMP"/>
</dbReference>
<dbReference type="PROSITE" id="PS50262">
    <property type="entry name" value="G_PROTEIN_RECEP_F1_2"/>
    <property type="match status" value="1"/>
</dbReference>
<dbReference type="GO" id="GO:0007166">
    <property type="term" value="P:cell surface receptor signaling pathway"/>
    <property type="evidence" value="ECO:0007669"/>
    <property type="project" value="InterPro"/>
</dbReference>
<evidence type="ECO:0000256" key="1">
    <source>
        <dbReference type="ARBA" id="ARBA00004141"/>
    </source>
</evidence>
<evidence type="ECO:0000313" key="9">
    <source>
        <dbReference type="Proteomes" id="UP000245119"/>
    </source>
</evidence>
<dbReference type="SUPFAM" id="SSF81321">
    <property type="entry name" value="Family A G protein-coupled receptor-like"/>
    <property type="match status" value="1"/>
</dbReference>
<evidence type="ECO:0000259" key="6">
    <source>
        <dbReference type="PROSITE" id="PS50261"/>
    </source>
</evidence>
<dbReference type="Proteomes" id="UP000245119">
    <property type="component" value="Linkage Group LG13"/>
</dbReference>
<dbReference type="GO" id="GO:0005886">
    <property type="term" value="C:plasma membrane"/>
    <property type="evidence" value="ECO:0007669"/>
    <property type="project" value="TreeGrafter"/>
</dbReference>
<sequence length="371" mass="41558">MTSPSPENISDATAASEYVMSDMDMAYVIVVMITSVLSTVGCVLIIGLHVAYRPLRTTGRGMLVQLSVADLLTALGNLMGVLWDSAILHRNMAYCETHSALTIFSSIASFLWTLTIGFSLYLAIVHNRPHVTRKFWNPIWLVCWGIPTAVTTAALASRVLGYDLNLHQASWCWIDPKAELNVMWNFLTGKAWELAAYFVTVFLYTVVRITILRHQSRTDILERHSRRNNLNDANTKLLFVPLVFIVMRLWGTVRFLLGLIDYVYASSPNASWIVPLQGIGDTAQGIGNFVMDFFLTRDVRRRLTSCCRDAHDARADHLPNHRPSAYSGTVRETTARTERACPQDCYTPEDSARGKGSTDPVNNLFFVSLTS</sequence>
<evidence type="ECO:0008006" key="10">
    <source>
        <dbReference type="Google" id="ProtNLM"/>
    </source>
</evidence>
<keyword evidence="2 5" id="KW-0812">Transmembrane</keyword>
<feature type="transmembrane region" description="Helical" evidence="5">
    <location>
        <begin position="135"/>
        <end position="156"/>
    </location>
</feature>
<dbReference type="InterPro" id="IPR017452">
    <property type="entry name" value="GPCR_Rhodpsn_7TM"/>
</dbReference>
<keyword evidence="3 5" id="KW-1133">Transmembrane helix</keyword>
<dbReference type="OrthoDB" id="100006at2759"/>
<dbReference type="GO" id="GO:0030552">
    <property type="term" value="F:cAMP binding"/>
    <property type="evidence" value="ECO:0007669"/>
    <property type="project" value="InterPro"/>
</dbReference>
<dbReference type="EMBL" id="PZQS01000013">
    <property type="protein sequence ID" value="PVD19333.1"/>
    <property type="molecule type" value="Genomic_DNA"/>
</dbReference>
<dbReference type="InterPro" id="IPR000848">
    <property type="entry name" value="GPCR_cAMP"/>
</dbReference>
<feature type="domain" description="G-protein coupled receptors family 2 profile 2" evidence="6">
    <location>
        <begin position="27"/>
        <end position="245"/>
    </location>
</feature>
<evidence type="ECO:0000259" key="7">
    <source>
        <dbReference type="PROSITE" id="PS50262"/>
    </source>
</evidence>
<evidence type="ECO:0000256" key="3">
    <source>
        <dbReference type="ARBA" id="ARBA00022989"/>
    </source>
</evidence>
<dbReference type="GO" id="GO:0007189">
    <property type="term" value="P:adenylate cyclase-activating G protein-coupled receptor signaling pathway"/>
    <property type="evidence" value="ECO:0007669"/>
    <property type="project" value="TreeGrafter"/>
</dbReference>
<protein>
    <recommendedName>
        <fullName evidence="10">G-protein coupled receptors family 2 profile 2 domain-containing protein</fullName>
    </recommendedName>
</protein>
<feature type="transmembrane region" description="Helical" evidence="5">
    <location>
        <begin position="25"/>
        <end position="51"/>
    </location>
</feature>
<feature type="transmembrane region" description="Helical" evidence="5">
    <location>
        <begin position="103"/>
        <end position="123"/>
    </location>
</feature>
<dbReference type="Gene3D" id="1.20.1070.10">
    <property type="entry name" value="Rhodopsin 7-helix transmembrane proteins"/>
    <property type="match status" value="1"/>
</dbReference>
<dbReference type="InterPro" id="IPR022343">
    <property type="entry name" value="GCR1-cAMP_receptor"/>
</dbReference>
<proteinExistence type="predicted"/>
<feature type="domain" description="G-protein coupled receptors family 1 profile" evidence="7">
    <location>
        <begin position="41"/>
        <end position="246"/>
    </location>
</feature>
<dbReference type="AlphaFoldDB" id="A0A2T7NDT5"/>
<feature type="transmembrane region" description="Helical" evidence="5">
    <location>
        <begin position="233"/>
        <end position="250"/>
    </location>
</feature>
<evidence type="ECO:0000256" key="5">
    <source>
        <dbReference type="SAM" id="Phobius"/>
    </source>
</evidence>
<organism evidence="8 9">
    <name type="scientific">Pomacea canaliculata</name>
    <name type="common">Golden apple snail</name>
    <dbReference type="NCBI Taxonomy" id="400727"/>
    <lineage>
        <taxon>Eukaryota</taxon>
        <taxon>Metazoa</taxon>
        <taxon>Spiralia</taxon>
        <taxon>Lophotrochozoa</taxon>
        <taxon>Mollusca</taxon>
        <taxon>Gastropoda</taxon>
        <taxon>Caenogastropoda</taxon>
        <taxon>Architaenioglossa</taxon>
        <taxon>Ampullarioidea</taxon>
        <taxon>Ampullariidae</taxon>
        <taxon>Pomacea</taxon>
    </lineage>
</organism>
<evidence type="ECO:0000313" key="8">
    <source>
        <dbReference type="EMBL" id="PVD19333.1"/>
    </source>
</evidence>
<comment type="subcellular location">
    <subcellularLocation>
        <location evidence="1">Membrane</location>
        <topology evidence="1">Multi-pass membrane protein</topology>
    </subcellularLocation>
</comment>
<dbReference type="GO" id="GO:0004930">
    <property type="term" value="F:G protein-coupled receptor activity"/>
    <property type="evidence" value="ECO:0007669"/>
    <property type="project" value="InterPro"/>
</dbReference>
<name>A0A2T7NDT5_POMCA</name>
<dbReference type="InterPro" id="IPR017981">
    <property type="entry name" value="GPCR_2-like_7TM"/>
</dbReference>
<comment type="caution">
    <text evidence="8">The sequence shown here is derived from an EMBL/GenBank/DDBJ whole genome shotgun (WGS) entry which is preliminary data.</text>
</comment>
<dbReference type="STRING" id="400727.A0A2T7NDT5"/>
<feature type="transmembrane region" description="Helical" evidence="5">
    <location>
        <begin position="194"/>
        <end position="212"/>
    </location>
</feature>
<keyword evidence="4 5" id="KW-0472">Membrane</keyword>
<dbReference type="PANTHER" id="PTHR23112">
    <property type="entry name" value="G PROTEIN-COUPLED RECEPTOR 157-RELATED"/>
    <property type="match status" value="1"/>
</dbReference>
<keyword evidence="9" id="KW-1185">Reference proteome</keyword>
<evidence type="ECO:0000256" key="2">
    <source>
        <dbReference type="ARBA" id="ARBA00022692"/>
    </source>
</evidence>
<dbReference type="PANTHER" id="PTHR23112:SF47">
    <property type="entry name" value="G-PROTEIN COUPLED RECEPTOR 157"/>
    <property type="match status" value="1"/>
</dbReference>
<dbReference type="Pfam" id="PF00002">
    <property type="entry name" value="7tm_2"/>
    <property type="match status" value="1"/>
</dbReference>
<dbReference type="PROSITE" id="PS50261">
    <property type="entry name" value="G_PROTEIN_RECEP_F2_4"/>
    <property type="match status" value="1"/>
</dbReference>
<dbReference type="InterPro" id="IPR000832">
    <property type="entry name" value="GPCR_2_secretin-like"/>
</dbReference>
<dbReference type="PRINTS" id="PR02001">
    <property type="entry name" value="GCR1CAMPR"/>
</dbReference>
<evidence type="ECO:0000256" key="4">
    <source>
        <dbReference type="ARBA" id="ARBA00023136"/>
    </source>
</evidence>
<gene>
    <name evidence="8" type="ORF">C0Q70_19820</name>
</gene>
<reference evidence="8 9" key="1">
    <citation type="submission" date="2018-04" db="EMBL/GenBank/DDBJ databases">
        <title>The genome of golden apple snail Pomacea canaliculata provides insight into stress tolerance and invasive adaptation.</title>
        <authorList>
            <person name="Liu C."/>
            <person name="Liu B."/>
            <person name="Ren Y."/>
            <person name="Zhang Y."/>
            <person name="Wang H."/>
            <person name="Li S."/>
            <person name="Jiang F."/>
            <person name="Yin L."/>
            <person name="Zhang G."/>
            <person name="Qian W."/>
            <person name="Fan W."/>
        </authorList>
    </citation>
    <scope>NUCLEOTIDE SEQUENCE [LARGE SCALE GENOMIC DNA]</scope>
    <source>
        <strain evidence="8">SZHN2017</strain>
        <tissue evidence="8">Muscle</tissue>
    </source>
</reference>
<accession>A0A2T7NDT5</accession>
<feature type="transmembrane region" description="Helical" evidence="5">
    <location>
        <begin position="63"/>
        <end position="83"/>
    </location>
</feature>